<dbReference type="Pfam" id="PF01266">
    <property type="entry name" value="DAO"/>
    <property type="match status" value="1"/>
</dbReference>
<dbReference type="InterPro" id="IPR036188">
    <property type="entry name" value="FAD/NAD-bd_sf"/>
</dbReference>
<gene>
    <name evidence="6" type="primary">soxA</name>
    <name evidence="6" type="ORF">Pan189_34110</name>
</gene>
<keyword evidence="3" id="KW-0274">FAD</keyword>
<comment type="cofactor">
    <cofactor evidence="1">
        <name>FAD</name>
        <dbReference type="ChEBI" id="CHEBI:57692"/>
    </cofactor>
</comment>
<dbReference type="KEGG" id="svp:Pan189_34110"/>
<dbReference type="Proteomes" id="UP000317318">
    <property type="component" value="Chromosome"/>
</dbReference>
<accession>A0A517R589</accession>
<evidence type="ECO:0000313" key="6">
    <source>
        <dbReference type="EMBL" id="QDT39010.1"/>
    </source>
</evidence>
<keyword evidence="4 6" id="KW-0560">Oxidoreductase</keyword>
<proteinExistence type="predicted"/>
<evidence type="ECO:0000256" key="2">
    <source>
        <dbReference type="ARBA" id="ARBA00022630"/>
    </source>
</evidence>
<dbReference type="PANTHER" id="PTHR10961:SF7">
    <property type="entry name" value="FAD DEPENDENT OXIDOREDUCTASE DOMAIN-CONTAINING PROTEIN"/>
    <property type="match status" value="1"/>
</dbReference>
<evidence type="ECO:0000256" key="4">
    <source>
        <dbReference type="ARBA" id="ARBA00023002"/>
    </source>
</evidence>
<dbReference type="EMBL" id="CP036268">
    <property type="protein sequence ID" value="QDT39010.1"/>
    <property type="molecule type" value="Genomic_DNA"/>
</dbReference>
<keyword evidence="7" id="KW-1185">Reference proteome</keyword>
<protein>
    <submittedName>
        <fullName evidence="6">Monomeric sarcosine oxidase</fullName>
        <ecNumber evidence="6">1.5.3.1</ecNumber>
    </submittedName>
</protein>
<dbReference type="OrthoDB" id="9794226at2"/>
<name>A0A517R589_9PLAN</name>
<dbReference type="Gene3D" id="3.50.50.60">
    <property type="entry name" value="FAD/NAD(P)-binding domain"/>
    <property type="match status" value="1"/>
</dbReference>
<dbReference type="GO" id="GO:0050660">
    <property type="term" value="F:flavin adenine dinucleotide binding"/>
    <property type="evidence" value="ECO:0007669"/>
    <property type="project" value="InterPro"/>
</dbReference>
<reference evidence="6 7" key="1">
    <citation type="submission" date="2019-02" db="EMBL/GenBank/DDBJ databases">
        <title>Deep-cultivation of Planctomycetes and their phenomic and genomic characterization uncovers novel biology.</title>
        <authorList>
            <person name="Wiegand S."/>
            <person name="Jogler M."/>
            <person name="Boedeker C."/>
            <person name="Pinto D."/>
            <person name="Vollmers J."/>
            <person name="Rivas-Marin E."/>
            <person name="Kohn T."/>
            <person name="Peeters S.H."/>
            <person name="Heuer A."/>
            <person name="Rast P."/>
            <person name="Oberbeckmann S."/>
            <person name="Bunk B."/>
            <person name="Jeske O."/>
            <person name="Meyerdierks A."/>
            <person name="Storesund J.E."/>
            <person name="Kallscheuer N."/>
            <person name="Luecker S."/>
            <person name="Lage O.M."/>
            <person name="Pohl T."/>
            <person name="Merkel B.J."/>
            <person name="Hornburger P."/>
            <person name="Mueller R.-W."/>
            <person name="Bruemmer F."/>
            <person name="Labrenz M."/>
            <person name="Spormann A.M."/>
            <person name="Op den Camp H."/>
            <person name="Overmann J."/>
            <person name="Amann R."/>
            <person name="Jetten M.S.M."/>
            <person name="Mascher T."/>
            <person name="Medema M.H."/>
            <person name="Devos D.P."/>
            <person name="Kaster A.-K."/>
            <person name="Ovreas L."/>
            <person name="Rohde M."/>
            <person name="Galperin M.Y."/>
            <person name="Jogler C."/>
        </authorList>
    </citation>
    <scope>NUCLEOTIDE SEQUENCE [LARGE SCALE GENOMIC DNA]</scope>
    <source>
        <strain evidence="6 7">Pan189</strain>
    </source>
</reference>
<dbReference type="EC" id="1.5.3.1" evidence="6"/>
<dbReference type="SUPFAM" id="SSF54373">
    <property type="entry name" value="FAD-linked reductases, C-terminal domain"/>
    <property type="match status" value="1"/>
</dbReference>
<evidence type="ECO:0000259" key="5">
    <source>
        <dbReference type="Pfam" id="PF01266"/>
    </source>
</evidence>
<dbReference type="AlphaFoldDB" id="A0A517R589"/>
<keyword evidence="2" id="KW-0285">Flavoprotein</keyword>
<evidence type="ECO:0000313" key="7">
    <source>
        <dbReference type="Proteomes" id="UP000317318"/>
    </source>
</evidence>
<dbReference type="PANTHER" id="PTHR10961">
    <property type="entry name" value="PEROXISOMAL SARCOSINE OXIDASE"/>
    <property type="match status" value="1"/>
</dbReference>
<feature type="domain" description="FAD dependent oxidoreductase" evidence="5">
    <location>
        <begin position="6"/>
        <end position="354"/>
    </location>
</feature>
<dbReference type="NCBIfam" id="NF008425">
    <property type="entry name" value="PRK11259.1"/>
    <property type="match status" value="1"/>
</dbReference>
<evidence type="ECO:0000256" key="3">
    <source>
        <dbReference type="ARBA" id="ARBA00022827"/>
    </source>
</evidence>
<dbReference type="SUPFAM" id="SSF51905">
    <property type="entry name" value="FAD/NAD(P)-binding domain"/>
    <property type="match status" value="1"/>
</dbReference>
<evidence type="ECO:0000256" key="1">
    <source>
        <dbReference type="ARBA" id="ARBA00001974"/>
    </source>
</evidence>
<dbReference type="Gene3D" id="3.30.9.10">
    <property type="entry name" value="D-Amino Acid Oxidase, subunit A, domain 2"/>
    <property type="match status" value="1"/>
</dbReference>
<dbReference type="RefSeq" id="WP_145365133.1">
    <property type="nucleotide sequence ID" value="NZ_CP036268.1"/>
</dbReference>
<organism evidence="6 7">
    <name type="scientific">Stratiformator vulcanicus</name>
    <dbReference type="NCBI Taxonomy" id="2527980"/>
    <lineage>
        <taxon>Bacteria</taxon>
        <taxon>Pseudomonadati</taxon>
        <taxon>Planctomycetota</taxon>
        <taxon>Planctomycetia</taxon>
        <taxon>Planctomycetales</taxon>
        <taxon>Planctomycetaceae</taxon>
        <taxon>Stratiformator</taxon>
    </lineage>
</organism>
<dbReference type="InterPro" id="IPR045170">
    <property type="entry name" value="MTOX"/>
</dbReference>
<dbReference type="InterPro" id="IPR006076">
    <property type="entry name" value="FAD-dep_OxRdtase"/>
</dbReference>
<sequence>MSVTYDCIVLGLGGVGSAALDHLARRGQRVLGIEQFRTVHDRGSSHGETRATRKAYFEHTNYVPLLERAEKLWRELECDTGRSLLEACGLFIAGPADGPCVQGCLRSAGEHKLKLEQLSPPEARRRFPNFEFDEADSIVYEPGAGYLRVEDCIRSHLERARQNGAESQFETAVIDWEPTDNGVRVRTERSEYEAARLVITAGGWATDLISDLGFNLKILRKTLLWLPKTGDAYDAGPVFYYVRPRGDYYGFPSLDGATIKLSEHTGGDPVDRPEDIDPALLERDAEPLAEFARQFLPAADPQPTRHATCFYTMSPDGRFYVDRHPEHPQVAFAAGLSGHGFKFASVLGEVLADLAIDGETEQPIGFLGVEERI</sequence>
<dbReference type="GO" id="GO:0008115">
    <property type="term" value="F:sarcosine oxidase activity"/>
    <property type="evidence" value="ECO:0007669"/>
    <property type="project" value="UniProtKB-EC"/>
</dbReference>